<evidence type="ECO:0000313" key="3">
    <source>
        <dbReference type="Proteomes" id="UP000034119"/>
    </source>
</evidence>
<dbReference type="InterPro" id="IPR013785">
    <property type="entry name" value="Aldolase_TIM"/>
</dbReference>
<dbReference type="NCBIfam" id="NF003302">
    <property type="entry name" value="PRK04302.1"/>
    <property type="match status" value="1"/>
</dbReference>
<sequence>MLLINFKNYPQVLGPKALKLAQDLSQAAKEYPQVKVGFAPPPLELAEVATHTKSLIWAQHTDPAAVGQTTGFLSPKEAQAAGAVGTFLNHSEHPLSWKALSQTVEVAREAGLKILIFAKNPQEISDFLPLKPDFLAYEPPELIGGKISVASAKPQIIKEAFAVAQDIPLLVGAGVHEMKDIEISLSLGAVGAVVSSAVVTASDPVKVFKNLLAGFKS</sequence>
<dbReference type="EMBL" id="LCPW01000008">
    <property type="protein sequence ID" value="KKW05800.1"/>
    <property type="molecule type" value="Genomic_DNA"/>
</dbReference>
<dbReference type="Pfam" id="PF00121">
    <property type="entry name" value="TIM"/>
    <property type="match status" value="2"/>
</dbReference>
<organism evidence="2 3">
    <name type="scientific">candidate division CPR1 bacterium GW2011_GWC1_49_13</name>
    <dbReference type="NCBI Taxonomy" id="1618342"/>
    <lineage>
        <taxon>Bacteria</taxon>
        <taxon>candidate division CPR1</taxon>
    </lineage>
</organism>
<protein>
    <submittedName>
        <fullName evidence="2">Triosephosphate isomerase</fullName>
    </submittedName>
</protein>
<accession>A0A0G1VHT7</accession>
<dbReference type="SUPFAM" id="SSF51351">
    <property type="entry name" value="Triosephosphate isomerase (TIM)"/>
    <property type="match status" value="1"/>
</dbReference>
<evidence type="ECO:0000313" key="2">
    <source>
        <dbReference type="EMBL" id="KKW05800.1"/>
    </source>
</evidence>
<dbReference type="InterPro" id="IPR000652">
    <property type="entry name" value="Triosephosphate_isomerase"/>
</dbReference>
<dbReference type="STRING" id="1618342.UY40_C0008G0027"/>
<proteinExistence type="predicted"/>
<dbReference type="PROSITE" id="PS51440">
    <property type="entry name" value="TIM_2"/>
    <property type="match status" value="1"/>
</dbReference>
<dbReference type="Proteomes" id="UP000034119">
    <property type="component" value="Unassembled WGS sequence"/>
</dbReference>
<keyword evidence="1 2" id="KW-0413">Isomerase</keyword>
<evidence type="ECO:0000256" key="1">
    <source>
        <dbReference type="ARBA" id="ARBA00023235"/>
    </source>
</evidence>
<dbReference type="InterPro" id="IPR035990">
    <property type="entry name" value="TIM_sf"/>
</dbReference>
<name>A0A0G1VHT7_9BACT</name>
<dbReference type="AlphaFoldDB" id="A0A0G1VHT7"/>
<reference evidence="2 3" key="1">
    <citation type="journal article" date="2015" name="Nature">
        <title>rRNA introns, odd ribosomes, and small enigmatic genomes across a large radiation of phyla.</title>
        <authorList>
            <person name="Brown C.T."/>
            <person name="Hug L.A."/>
            <person name="Thomas B.C."/>
            <person name="Sharon I."/>
            <person name="Castelle C.J."/>
            <person name="Singh A."/>
            <person name="Wilkins M.J."/>
            <person name="Williams K.H."/>
            <person name="Banfield J.F."/>
        </authorList>
    </citation>
    <scope>NUCLEOTIDE SEQUENCE [LARGE SCALE GENOMIC DNA]</scope>
</reference>
<dbReference type="Gene3D" id="3.20.20.70">
    <property type="entry name" value="Aldolase class I"/>
    <property type="match status" value="1"/>
</dbReference>
<dbReference type="GO" id="GO:0004807">
    <property type="term" value="F:triose-phosphate isomerase activity"/>
    <property type="evidence" value="ECO:0007669"/>
    <property type="project" value="InterPro"/>
</dbReference>
<comment type="caution">
    <text evidence="2">The sequence shown here is derived from an EMBL/GenBank/DDBJ whole genome shotgun (WGS) entry which is preliminary data.</text>
</comment>
<gene>
    <name evidence="2" type="ORF">UY40_C0008G0027</name>
</gene>